<sequence>MTTTPEAAGPAAGASQLLKGIGKIDGDGFKDTTRKGEVVFVYAQPLPEPYAPGQYPRVGNTGYSASTQQYDFAPATVDEAREHIEARLAAAADELARAKKLTNDLGKIIHDMTVAQQAAWIEWQHGKGADAAMTWIHNGLAGPGFIPDEDEPYGKEAQAWYDANRADPFPTCFCGRPSNSLWMGKGFCSNAHYEQHRAEVEAQKKEG</sequence>
<accession>A0A4S4B473</accession>
<dbReference type="AlphaFoldDB" id="A0A4S4B473"/>
<comment type="caution">
    <text evidence="1">The sequence shown here is derived from an EMBL/GenBank/DDBJ whole genome shotgun (WGS) entry which is preliminary data.</text>
</comment>
<reference evidence="1 2" key="1">
    <citation type="submission" date="2019-04" db="EMBL/GenBank/DDBJ databases">
        <title>Azoarcus nasutitermitis sp. nov. isolated from termite nest.</title>
        <authorList>
            <person name="Lin S.-Y."/>
            <person name="Hameed A."/>
            <person name="Hsu Y.-H."/>
            <person name="Young C.-C."/>
        </authorList>
    </citation>
    <scope>NUCLEOTIDE SEQUENCE [LARGE SCALE GENOMIC DNA]</scope>
    <source>
        <strain evidence="1 2">CC-YHH838</strain>
    </source>
</reference>
<protein>
    <submittedName>
        <fullName evidence="1">Uncharacterized protein</fullName>
    </submittedName>
</protein>
<dbReference type="OrthoDB" id="8687946at2"/>
<gene>
    <name evidence="1" type="ORF">E6C76_03790</name>
</gene>
<organism evidence="1 2">
    <name type="scientific">Pseudothauera nasutitermitis</name>
    <dbReference type="NCBI Taxonomy" id="2565930"/>
    <lineage>
        <taxon>Bacteria</taxon>
        <taxon>Pseudomonadati</taxon>
        <taxon>Pseudomonadota</taxon>
        <taxon>Betaproteobacteria</taxon>
        <taxon>Rhodocyclales</taxon>
        <taxon>Zoogloeaceae</taxon>
        <taxon>Pseudothauera</taxon>
    </lineage>
</organism>
<dbReference type="Proteomes" id="UP000308430">
    <property type="component" value="Unassembled WGS sequence"/>
</dbReference>
<dbReference type="RefSeq" id="WP_136346904.1">
    <property type="nucleotide sequence ID" value="NZ_SSOC01000001.1"/>
</dbReference>
<evidence type="ECO:0000313" key="1">
    <source>
        <dbReference type="EMBL" id="THF67497.1"/>
    </source>
</evidence>
<keyword evidence="2" id="KW-1185">Reference proteome</keyword>
<proteinExistence type="predicted"/>
<evidence type="ECO:0000313" key="2">
    <source>
        <dbReference type="Proteomes" id="UP000308430"/>
    </source>
</evidence>
<name>A0A4S4B473_9RHOO</name>
<dbReference type="EMBL" id="SSOC01000001">
    <property type="protein sequence ID" value="THF67497.1"/>
    <property type="molecule type" value="Genomic_DNA"/>
</dbReference>